<dbReference type="EMBL" id="BMKI01000003">
    <property type="protein sequence ID" value="GGC89685.1"/>
    <property type="molecule type" value="Genomic_DNA"/>
</dbReference>
<evidence type="ECO:0000313" key="1">
    <source>
        <dbReference type="EMBL" id="GGC89685.1"/>
    </source>
</evidence>
<proteinExistence type="predicted"/>
<gene>
    <name evidence="1" type="ORF">GCM10011573_19150</name>
</gene>
<evidence type="ECO:0000313" key="2">
    <source>
        <dbReference type="Proteomes" id="UP000630615"/>
    </source>
</evidence>
<keyword evidence="2" id="KW-1185">Reference proteome</keyword>
<dbReference type="RefSeq" id="WP_088271065.1">
    <property type="nucleotide sequence ID" value="NZ_BMKI01000003.1"/>
</dbReference>
<reference evidence="2" key="1">
    <citation type="journal article" date="2019" name="Int. J. Syst. Evol. Microbiol.">
        <title>The Global Catalogue of Microorganisms (GCM) 10K type strain sequencing project: providing services to taxonomists for standard genome sequencing and annotation.</title>
        <authorList>
            <consortium name="The Broad Institute Genomics Platform"/>
            <consortium name="The Broad Institute Genome Sequencing Center for Infectious Disease"/>
            <person name="Wu L."/>
            <person name="Ma J."/>
        </authorList>
    </citation>
    <scope>NUCLEOTIDE SEQUENCE [LARGE SCALE GENOMIC DNA]</scope>
    <source>
        <strain evidence="2">CGMCC 1.15942</strain>
    </source>
</reference>
<sequence>MNRKIALLILACVFSVAGCKKEEQVSINKADQAVSWQKKQEKSFGKFDYLDISEKEAQKIMKEKFAISLPELYTSALPILTETLQTQENVKEEPVYTVVATGNTLVMNGTYSYKNKQDGKYYSYATIEMTYEFDAQKQITWLSSQDIMIFNYPEQGKVYLNDPMEALEKLAVLTKIEDLDEKITTFKKNIDQPTDEIKGKKLKLENTLKQAEKDHTVARNIGMDFSENGTLSLIRIFVKDYTQK</sequence>
<dbReference type="Proteomes" id="UP000630615">
    <property type="component" value="Unassembled WGS sequence"/>
</dbReference>
<protein>
    <recommendedName>
        <fullName evidence="3">Lipoprotein</fullName>
    </recommendedName>
</protein>
<evidence type="ECO:0008006" key="3">
    <source>
        <dbReference type="Google" id="ProtNLM"/>
    </source>
</evidence>
<name>A0ABQ1P2F6_9ENTE</name>
<organism evidence="1 2">
    <name type="scientific">Enterococcus wangshanyuanii</name>
    <dbReference type="NCBI Taxonomy" id="2005703"/>
    <lineage>
        <taxon>Bacteria</taxon>
        <taxon>Bacillati</taxon>
        <taxon>Bacillota</taxon>
        <taxon>Bacilli</taxon>
        <taxon>Lactobacillales</taxon>
        <taxon>Enterococcaceae</taxon>
        <taxon>Enterococcus</taxon>
    </lineage>
</organism>
<accession>A0ABQ1P2F6</accession>
<dbReference type="PROSITE" id="PS51257">
    <property type="entry name" value="PROKAR_LIPOPROTEIN"/>
    <property type="match status" value="1"/>
</dbReference>
<comment type="caution">
    <text evidence="1">The sequence shown here is derived from an EMBL/GenBank/DDBJ whole genome shotgun (WGS) entry which is preliminary data.</text>
</comment>